<evidence type="ECO:0000256" key="1">
    <source>
        <dbReference type="SAM" id="SignalP"/>
    </source>
</evidence>
<evidence type="ECO:0000313" key="2">
    <source>
        <dbReference type="EMBL" id="PME58836.1"/>
    </source>
</evidence>
<dbReference type="AlphaFoldDB" id="A0A2N7BL95"/>
<dbReference type="EMBL" id="MCSI01000152">
    <property type="protein sequence ID" value="PME58836.1"/>
    <property type="molecule type" value="Genomic_DNA"/>
</dbReference>
<gene>
    <name evidence="2" type="ORF">BCV30_15075</name>
</gene>
<sequence>MKFKLNLLALAIPSAIIFSSGCYAGDELPQWEGASKVFNSVDKTIDPERICQTFNSLTTQANYWLQEHNYPDSTVSQDLCTAVVVETNYPSLYFYDIKDAARWGTTAKWEYWLDEQVDVTEEAGLILLSEVVGKTKRTRYMLYNLASADLVQQFGQYNYNENIGPNHDHYWSDYGLHFTQDANVGNSDGEILPTFYWRTSSMANVLSSTWHNSNFQAFIIDRSNTELYQEVRKEAISFLRATGQTINDDTIEGALPHFYYQTCSKTGTTDARCMPGGAANGNNFKVPYMFPEADTSGRYSHGTSSTVGVSIEAGAEVSGEGPTAGFNIGVSQEFTEDFSRDGQIMTLDRSDLTGNFGGAWKYKIDPIGMKGIESDAALEEKGEMYDRFINANTVIGKEAWKTIDLSNQIDWQETMTADNCREGESREMWFLNTYDLARTALTQYDYETGFNSVIETHEGGYYNNPRPATAISRGSIIKVNTTCEAGLRIATPGLLR</sequence>
<feature type="chain" id="PRO_5014963817" description="Lipoprotein" evidence="1">
    <location>
        <begin position="25"/>
        <end position="496"/>
    </location>
</feature>
<proteinExistence type="predicted"/>
<name>A0A2N7BL95_9VIBR</name>
<evidence type="ECO:0000313" key="3">
    <source>
        <dbReference type="Proteomes" id="UP000235778"/>
    </source>
</evidence>
<dbReference type="Proteomes" id="UP000235778">
    <property type="component" value="Unassembled WGS sequence"/>
</dbReference>
<feature type="signal peptide" evidence="1">
    <location>
        <begin position="1"/>
        <end position="24"/>
    </location>
</feature>
<reference evidence="3" key="1">
    <citation type="submission" date="2016-07" db="EMBL/GenBank/DDBJ databases">
        <title>Nontailed viruses are major unrecognized killers of bacteria in the ocean.</title>
        <authorList>
            <person name="Kauffman K."/>
            <person name="Hussain F."/>
            <person name="Yang J."/>
            <person name="Arevalo P."/>
            <person name="Brown J."/>
            <person name="Cutler M."/>
            <person name="Kelly L."/>
            <person name="Polz M.F."/>
        </authorList>
    </citation>
    <scope>NUCLEOTIDE SEQUENCE [LARGE SCALE GENOMIC DNA]</scope>
    <source>
        <strain evidence="3">10N.286.55.C1</strain>
    </source>
</reference>
<dbReference type="RefSeq" id="WP_102266316.1">
    <property type="nucleotide sequence ID" value="NZ_MCSH01000023.1"/>
</dbReference>
<comment type="caution">
    <text evidence="2">The sequence shown here is derived from an EMBL/GenBank/DDBJ whole genome shotgun (WGS) entry which is preliminary data.</text>
</comment>
<evidence type="ECO:0008006" key="4">
    <source>
        <dbReference type="Google" id="ProtNLM"/>
    </source>
</evidence>
<keyword evidence="1" id="KW-0732">Signal</keyword>
<accession>A0A2N7BL95</accession>
<dbReference type="PROSITE" id="PS51257">
    <property type="entry name" value="PROKAR_LIPOPROTEIN"/>
    <property type="match status" value="1"/>
</dbReference>
<protein>
    <recommendedName>
        <fullName evidence="4">Lipoprotein</fullName>
    </recommendedName>
</protein>
<organism evidence="2 3">
    <name type="scientific">Vibrio lentus</name>
    <dbReference type="NCBI Taxonomy" id="136468"/>
    <lineage>
        <taxon>Bacteria</taxon>
        <taxon>Pseudomonadati</taxon>
        <taxon>Pseudomonadota</taxon>
        <taxon>Gammaproteobacteria</taxon>
        <taxon>Vibrionales</taxon>
        <taxon>Vibrionaceae</taxon>
        <taxon>Vibrio</taxon>
    </lineage>
</organism>